<comment type="caution">
    <text evidence="2">The sequence shown here is derived from an EMBL/GenBank/DDBJ whole genome shotgun (WGS) entry which is preliminary data.</text>
</comment>
<sequence length="165" mass="18429">MQTRSARLAEAAMAKPNPSVSPKDPTFQQSTTAPQDQKPVVEKSSHCVRCHQSYKPSENRRSSCKIEHYEEDMDGVHSMGGYEWTLSCCGLSQWGTMDDGPEEHWKPKLCFVGPHTTQHQYDEDSNRIVYQAAGSCSECGTDNDSDDAEDSDTEEDSDAEEDTRS</sequence>
<dbReference type="Proteomes" id="UP000620124">
    <property type="component" value="Unassembled WGS sequence"/>
</dbReference>
<evidence type="ECO:0000256" key="1">
    <source>
        <dbReference type="SAM" id="MobiDB-lite"/>
    </source>
</evidence>
<dbReference type="AlphaFoldDB" id="A0A8H6YLH4"/>
<keyword evidence="3" id="KW-1185">Reference proteome</keyword>
<dbReference type="EMBL" id="JACAZI010000005">
    <property type="protein sequence ID" value="KAF7360110.1"/>
    <property type="molecule type" value="Genomic_DNA"/>
</dbReference>
<proteinExistence type="predicted"/>
<accession>A0A8H6YLH4</accession>
<protein>
    <submittedName>
        <fullName evidence="2">Uncharacterized protein</fullName>
    </submittedName>
</protein>
<feature type="compositionally biased region" description="Polar residues" evidence="1">
    <location>
        <begin position="26"/>
        <end position="35"/>
    </location>
</feature>
<gene>
    <name evidence="2" type="ORF">MVEN_00739400</name>
</gene>
<name>A0A8H6YLH4_9AGAR</name>
<feature type="region of interest" description="Disordered" evidence="1">
    <location>
        <begin position="136"/>
        <end position="165"/>
    </location>
</feature>
<feature type="compositionally biased region" description="Acidic residues" evidence="1">
    <location>
        <begin position="141"/>
        <end position="165"/>
    </location>
</feature>
<evidence type="ECO:0000313" key="2">
    <source>
        <dbReference type="EMBL" id="KAF7360110.1"/>
    </source>
</evidence>
<evidence type="ECO:0000313" key="3">
    <source>
        <dbReference type="Proteomes" id="UP000620124"/>
    </source>
</evidence>
<dbReference type="OrthoDB" id="3046564at2759"/>
<organism evidence="2 3">
    <name type="scientific">Mycena venus</name>
    <dbReference type="NCBI Taxonomy" id="2733690"/>
    <lineage>
        <taxon>Eukaryota</taxon>
        <taxon>Fungi</taxon>
        <taxon>Dikarya</taxon>
        <taxon>Basidiomycota</taxon>
        <taxon>Agaricomycotina</taxon>
        <taxon>Agaricomycetes</taxon>
        <taxon>Agaricomycetidae</taxon>
        <taxon>Agaricales</taxon>
        <taxon>Marasmiineae</taxon>
        <taxon>Mycenaceae</taxon>
        <taxon>Mycena</taxon>
    </lineage>
</organism>
<reference evidence="2" key="1">
    <citation type="submission" date="2020-05" db="EMBL/GenBank/DDBJ databases">
        <title>Mycena genomes resolve the evolution of fungal bioluminescence.</title>
        <authorList>
            <person name="Tsai I.J."/>
        </authorList>
    </citation>
    <scope>NUCLEOTIDE SEQUENCE</scope>
    <source>
        <strain evidence="2">CCC161011</strain>
    </source>
</reference>
<feature type="region of interest" description="Disordered" evidence="1">
    <location>
        <begin position="1"/>
        <end position="41"/>
    </location>
</feature>